<evidence type="ECO:0000313" key="4">
    <source>
        <dbReference type="Proteomes" id="UP000019488"/>
    </source>
</evidence>
<dbReference type="GO" id="GO:0008967">
    <property type="term" value="F:phosphoglycolate phosphatase activity"/>
    <property type="evidence" value="ECO:0007669"/>
    <property type="project" value="TreeGrafter"/>
</dbReference>
<reference evidence="3 5" key="2">
    <citation type="journal article" date="2015" name="Genome Announc.">
        <title>Expanding the biotechnology potential of lactobacilli through comparative genomics of 213 strains and associated genera.</title>
        <authorList>
            <person name="Sun Z."/>
            <person name="Harris H.M."/>
            <person name="McCann A."/>
            <person name="Guo C."/>
            <person name="Argimon S."/>
            <person name="Zhang W."/>
            <person name="Yang X."/>
            <person name="Jeffery I.B."/>
            <person name="Cooney J.C."/>
            <person name="Kagawa T.F."/>
            <person name="Liu W."/>
            <person name="Song Y."/>
            <person name="Salvetti E."/>
            <person name="Wrobel A."/>
            <person name="Rasinkangas P."/>
            <person name="Parkhill J."/>
            <person name="Rea M.C."/>
            <person name="O'Sullivan O."/>
            <person name="Ritari J."/>
            <person name="Douillard F.P."/>
            <person name="Paul Ross R."/>
            <person name="Yang R."/>
            <person name="Briner A.E."/>
            <person name="Felis G.E."/>
            <person name="de Vos W.M."/>
            <person name="Barrangou R."/>
            <person name="Klaenhammer T.R."/>
            <person name="Caufield P.W."/>
            <person name="Cui Y."/>
            <person name="Zhang H."/>
            <person name="O'Toole P.W."/>
        </authorList>
    </citation>
    <scope>NUCLEOTIDE SEQUENCE [LARGE SCALE GENOMIC DNA]</scope>
    <source>
        <strain evidence="3 5">DSM 18382</strain>
    </source>
</reference>
<accession>X0PBG3</accession>
<dbReference type="InterPro" id="IPR050155">
    <property type="entry name" value="HAD-like_hydrolase_sf"/>
</dbReference>
<dbReference type="Proteomes" id="UP000051966">
    <property type="component" value="Unassembled WGS sequence"/>
</dbReference>
<dbReference type="Gene3D" id="3.40.50.1000">
    <property type="entry name" value="HAD superfamily/HAD-like"/>
    <property type="match status" value="1"/>
</dbReference>
<dbReference type="PANTHER" id="PTHR43434:SF19">
    <property type="entry name" value="PHOSPHONOACETALDEHYDE HYDROLASE"/>
    <property type="match status" value="1"/>
</dbReference>
<keyword evidence="5" id="KW-1185">Reference proteome</keyword>
<dbReference type="RefSeq" id="WP_156654995.1">
    <property type="nucleotide sequence ID" value="NZ_AZFY01000144.1"/>
</dbReference>
<dbReference type="InterPro" id="IPR036412">
    <property type="entry name" value="HAD-like_sf"/>
</dbReference>
<dbReference type="InterPro" id="IPR023198">
    <property type="entry name" value="PGP-like_dom2"/>
</dbReference>
<keyword evidence="3" id="KW-0032">Aminotransferase</keyword>
<dbReference type="GO" id="GO:0005829">
    <property type="term" value="C:cytosol"/>
    <property type="evidence" value="ECO:0007669"/>
    <property type="project" value="TreeGrafter"/>
</dbReference>
<evidence type="ECO:0000313" key="2">
    <source>
        <dbReference type="EMBL" id="GAF37419.1"/>
    </source>
</evidence>
<keyword evidence="1" id="KW-0704">Schiff base</keyword>
<dbReference type="eggNOG" id="COG0637">
    <property type="taxonomic scope" value="Bacteria"/>
</dbReference>
<dbReference type="Proteomes" id="UP000019488">
    <property type="component" value="Unassembled WGS sequence"/>
</dbReference>
<dbReference type="GO" id="GO:0008483">
    <property type="term" value="F:transaminase activity"/>
    <property type="evidence" value="ECO:0007669"/>
    <property type="project" value="UniProtKB-KW"/>
</dbReference>
<dbReference type="OrthoDB" id="5504491at2"/>
<sequence length="279" mass="30620">MENKRGVIGLIQAVVFDWDGTVMDYGAQAPVIALKQAFAYFGIQVPLANIRLDQGLNGLAHTKKLLRNSQIGFEWLSNYPDDSLNGAVEKVYQQYQRAIGPALKEAAHFKPGVKELVDYLNFQKIPYIATTKFPQSWLAQVLPLAAQQGFHPKANVTFEPGDTASSEINQIVDHLAGLSVTRPQNVIRIGDMPRDMLTGQTIQALSVGVVEGGQLIGLSEGEFDLLTIAEKNELRNQAVEKLEAAGADEVINQINELINLIVAINDVDTRHAAYQTVKD</sequence>
<keyword evidence="3" id="KW-0670">Pyruvate</keyword>
<organism evidence="2 4">
    <name type="scientific">Lentilactobacillus farraginis DSM 18382 = JCM 14108</name>
    <dbReference type="NCBI Taxonomy" id="1423743"/>
    <lineage>
        <taxon>Bacteria</taxon>
        <taxon>Bacillati</taxon>
        <taxon>Bacillota</taxon>
        <taxon>Bacilli</taxon>
        <taxon>Lactobacillales</taxon>
        <taxon>Lactobacillaceae</taxon>
        <taxon>Lentilactobacillus</taxon>
    </lineage>
</organism>
<evidence type="ECO:0000256" key="1">
    <source>
        <dbReference type="ARBA" id="ARBA00023270"/>
    </source>
</evidence>
<comment type="caution">
    <text evidence="2">The sequence shown here is derived from an EMBL/GenBank/DDBJ whole genome shotgun (WGS) entry which is preliminary data.</text>
</comment>
<keyword evidence="2" id="KW-0378">Hydrolase</keyword>
<dbReference type="PATRIC" id="fig|1423743.5.peg.1304"/>
<protein>
    <submittedName>
        <fullName evidence="3">(2-aminoethyl)phosphonate--pyruvate aminotransferase</fullName>
    </submittedName>
    <submittedName>
        <fullName evidence="2">Phosphonoacetaldehyde hydrolase</fullName>
    </submittedName>
</protein>
<dbReference type="InterPro" id="IPR023214">
    <property type="entry name" value="HAD_sf"/>
</dbReference>
<evidence type="ECO:0000313" key="3">
    <source>
        <dbReference type="EMBL" id="KRM02382.1"/>
    </source>
</evidence>
<dbReference type="EMBL" id="AZFY01000144">
    <property type="protein sequence ID" value="KRM02382.1"/>
    <property type="molecule type" value="Genomic_DNA"/>
</dbReference>
<dbReference type="STRING" id="1423743.FD41_GL001256"/>
<dbReference type="Gene3D" id="1.10.150.240">
    <property type="entry name" value="Putative phosphatase, domain 2"/>
    <property type="match status" value="1"/>
</dbReference>
<dbReference type="PANTHER" id="PTHR43434">
    <property type="entry name" value="PHOSPHOGLYCOLATE PHOSPHATASE"/>
    <property type="match status" value="1"/>
</dbReference>
<dbReference type="Pfam" id="PF00702">
    <property type="entry name" value="Hydrolase"/>
    <property type="match status" value="1"/>
</dbReference>
<dbReference type="SUPFAM" id="SSF56784">
    <property type="entry name" value="HAD-like"/>
    <property type="match status" value="1"/>
</dbReference>
<reference evidence="2" key="1">
    <citation type="journal article" date="2014" name="Genome Announc.">
        <title>Draft Genome Sequences of Two Lactobacillus Strains, L. farraginis JCM 14108T and L. composti JCM 14202T, Isolated from Compost of Distilled Shochu Residue.</title>
        <authorList>
            <person name="Yuki M."/>
            <person name="Oshima K."/>
            <person name="Suda W."/>
            <person name="Kitahara M."/>
            <person name="Kitamura K."/>
            <person name="Iida T."/>
            <person name="Hattori M."/>
            <person name="Ohkuma M."/>
        </authorList>
    </citation>
    <scope>NUCLEOTIDE SEQUENCE [LARGE SCALE GENOMIC DNA]</scope>
    <source>
        <strain evidence="2">JCM 14108</strain>
    </source>
</reference>
<proteinExistence type="predicted"/>
<dbReference type="GO" id="GO:0006281">
    <property type="term" value="P:DNA repair"/>
    <property type="evidence" value="ECO:0007669"/>
    <property type="project" value="TreeGrafter"/>
</dbReference>
<dbReference type="EMBL" id="BAKI01000032">
    <property type="protein sequence ID" value="GAF37419.1"/>
    <property type="molecule type" value="Genomic_DNA"/>
</dbReference>
<name>X0PBG3_9LACO</name>
<dbReference type="AlphaFoldDB" id="X0PBG3"/>
<evidence type="ECO:0000313" key="5">
    <source>
        <dbReference type="Proteomes" id="UP000051966"/>
    </source>
</evidence>
<keyword evidence="3" id="KW-0808">Transferase</keyword>
<gene>
    <name evidence="3" type="ORF">FD41_GL001256</name>
    <name evidence="2" type="ORF">JCM14108_2451</name>
</gene>